<dbReference type="EMBL" id="JACYGY010000001">
    <property type="protein sequence ID" value="MBE9464271.1"/>
    <property type="molecule type" value="Genomic_DNA"/>
</dbReference>
<dbReference type="Proteomes" id="UP000634134">
    <property type="component" value="Unassembled WGS sequence"/>
</dbReference>
<keyword evidence="1" id="KW-0175">Coiled coil</keyword>
<proteinExistence type="predicted"/>
<evidence type="ECO:0000313" key="2">
    <source>
        <dbReference type="EMBL" id="MBE9464271.1"/>
    </source>
</evidence>
<keyword evidence="3" id="KW-1185">Reference proteome</keyword>
<reference evidence="3" key="1">
    <citation type="submission" date="2023-07" db="EMBL/GenBank/DDBJ databases">
        <title>Dyadobacter sp. nov 'subterranea' isolated from contaminted grondwater.</title>
        <authorList>
            <person name="Szabo I."/>
            <person name="Al-Omari J."/>
            <person name="Szerdahelyi S.G."/>
            <person name="Rado J."/>
        </authorList>
    </citation>
    <scope>NUCLEOTIDE SEQUENCE [LARGE SCALE GENOMIC DNA]</scope>
    <source>
        <strain evidence="3">UP-52</strain>
    </source>
</reference>
<evidence type="ECO:0000256" key="1">
    <source>
        <dbReference type="SAM" id="Coils"/>
    </source>
</evidence>
<feature type="coiled-coil region" evidence="1">
    <location>
        <begin position="479"/>
        <end position="506"/>
    </location>
</feature>
<evidence type="ECO:0000313" key="3">
    <source>
        <dbReference type="Proteomes" id="UP000634134"/>
    </source>
</evidence>
<accession>A0ABR9WIT9</accession>
<dbReference type="SUPFAM" id="SSF55781">
    <property type="entry name" value="GAF domain-like"/>
    <property type="match status" value="1"/>
</dbReference>
<organism evidence="2 3">
    <name type="scientific">Dyadobacter subterraneus</name>
    <dbReference type="NCBI Taxonomy" id="2773304"/>
    <lineage>
        <taxon>Bacteria</taxon>
        <taxon>Pseudomonadati</taxon>
        <taxon>Bacteroidota</taxon>
        <taxon>Cytophagia</taxon>
        <taxon>Cytophagales</taxon>
        <taxon>Spirosomataceae</taxon>
        <taxon>Dyadobacter</taxon>
    </lineage>
</organism>
<protein>
    <submittedName>
        <fullName evidence="2">GAF domain-containing protein</fullName>
    </submittedName>
</protein>
<dbReference type="RefSeq" id="WP_194122340.1">
    <property type="nucleotide sequence ID" value="NZ_JACYGY010000001.1"/>
</dbReference>
<gene>
    <name evidence="2" type="ORF">IEE83_20480</name>
</gene>
<comment type="caution">
    <text evidence="2">The sequence shown here is derived from an EMBL/GenBank/DDBJ whole genome shotgun (WGS) entry which is preliminary data.</text>
</comment>
<sequence>MDLLSSFISPFEVQLSFYHIFENLEKVAADPENENAARATTLLHDARPFPELRNGITDISQIEKNKELLKRLLADYFPENLTLNEIKAVTFPYSSVFFNHSERFKNIIKAAGISLNLNIRDFNQQQFYIFSCCLILNEFYGTALDFSQPLFYEIPTASGIKKYYRILYNADFMEILRTEKSPDLTQEEVDNLVNNYENLDLWKQKIPPGTFLLKGFAIISLYDATVENVVSILKEKLLSYHSFGFRDSIESIFRSIFRVADLGVGFTSFDQEDDTFSLDRYGQQLPSYILPEGKSEAARNLLCAKSYFNLIEVNTSFSINNTAEYLVSNPESYLANHFTNKNIGSFILAPLIKNKRIYGILEIVSPRTRVLNSINANLLDIVMPFLIDTIERIEGEFENQIQAVIQNQFTTIHKSVYWKFYAEAQKLILAHQIGEEYNLQEIVFPTVHPLYGQIDIKGSSDARNESVQKDLKKQLKWLLPILEDVNKETQNSLEKEEQQISQYLIDIYKPLKAGTEHYISQYLDNTIHVQLRKIKDPDLVKEIQDYFLQTDKNTGEFHKYRKKYETTIQMINEKIASVLDESQIKAQAIFPHYYERFKTDGIEHNLYVGSSIVPKLEFDLLKLYQLRLWQLRTLCKMEAAHYYLKPELPYQLEVTTLVLVYHATIDIRFRMDEKRFDIDGSYNARYEIVKKRIDKAYIQGTTERITKTGFITIVYLNETEEKEYVGYLQILQQENILDKTIEKMEVEDLQGISGLKALRVGIVH</sequence>
<name>A0ABR9WIT9_9BACT</name>